<dbReference type="Pfam" id="PF03734">
    <property type="entry name" value="YkuD"/>
    <property type="match status" value="1"/>
</dbReference>
<dbReference type="InterPro" id="IPR038063">
    <property type="entry name" value="Transpep_catalytic_dom"/>
</dbReference>
<dbReference type="GO" id="GO:0016740">
    <property type="term" value="F:transferase activity"/>
    <property type="evidence" value="ECO:0007669"/>
    <property type="project" value="UniProtKB-KW"/>
</dbReference>
<keyword evidence="11" id="KW-1185">Reference proteome</keyword>
<keyword evidence="6 7" id="KW-0961">Cell wall biogenesis/degradation</keyword>
<feature type="active site" description="Nucleophile" evidence="7">
    <location>
        <position position="141"/>
    </location>
</feature>
<evidence type="ECO:0000256" key="5">
    <source>
        <dbReference type="ARBA" id="ARBA00022984"/>
    </source>
</evidence>
<keyword evidence="8" id="KW-0732">Signal</keyword>
<feature type="chain" id="PRO_5036722655" evidence="8">
    <location>
        <begin position="18"/>
        <end position="166"/>
    </location>
</feature>
<dbReference type="GO" id="GO:0009252">
    <property type="term" value="P:peptidoglycan biosynthetic process"/>
    <property type="evidence" value="ECO:0007669"/>
    <property type="project" value="UniProtKB-KW"/>
</dbReference>
<evidence type="ECO:0000256" key="2">
    <source>
        <dbReference type="ARBA" id="ARBA00005992"/>
    </source>
</evidence>
<comment type="similarity">
    <text evidence="2">Belongs to the YkuD family.</text>
</comment>
<comment type="pathway">
    <text evidence="1 7">Cell wall biogenesis; peptidoglycan biosynthesis.</text>
</comment>
<feature type="active site" description="Proton donor/acceptor" evidence="7">
    <location>
        <position position="122"/>
    </location>
</feature>
<dbReference type="Gene3D" id="2.40.440.10">
    <property type="entry name" value="L,D-transpeptidase catalytic domain-like"/>
    <property type="match status" value="1"/>
</dbReference>
<proteinExistence type="inferred from homology"/>
<reference evidence="10" key="1">
    <citation type="submission" date="2020-12" db="EMBL/GenBank/DDBJ databases">
        <title>Bacterial taxonomy.</title>
        <authorList>
            <person name="Pan X."/>
        </authorList>
    </citation>
    <scope>NUCLEOTIDE SEQUENCE</scope>
    <source>
        <strain evidence="10">KCTC 52957</strain>
    </source>
</reference>
<evidence type="ECO:0000313" key="11">
    <source>
        <dbReference type="Proteomes" id="UP000642488"/>
    </source>
</evidence>
<feature type="domain" description="L,D-TPase catalytic" evidence="9">
    <location>
        <begin position="32"/>
        <end position="165"/>
    </location>
</feature>
<protein>
    <submittedName>
        <fullName evidence="10">L,D-transpeptidase family protein</fullName>
    </submittedName>
</protein>
<dbReference type="CDD" id="cd16913">
    <property type="entry name" value="YkuD_like"/>
    <property type="match status" value="1"/>
</dbReference>
<evidence type="ECO:0000256" key="1">
    <source>
        <dbReference type="ARBA" id="ARBA00004752"/>
    </source>
</evidence>
<gene>
    <name evidence="10" type="ORF">ILP92_02260</name>
</gene>
<dbReference type="GO" id="GO:0008360">
    <property type="term" value="P:regulation of cell shape"/>
    <property type="evidence" value="ECO:0007669"/>
    <property type="project" value="UniProtKB-UniRule"/>
</dbReference>
<accession>A0A934IBT1</accession>
<comment type="caution">
    <text evidence="10">The sequence shown here is derived from an EMBL/GenBank/DDBJ whole genome shotgun (WGS) entry which is preliminary data.</text>
</comment>
<dbReference type="EMBL" id="JAEKPD010000001">
    <property type="protein sequence ID" value="MBJ3761572.1"/>
    <property type="molecule type" value="Genomic_DNA"/>
</dbReference>
<dbReference type="PANTHER" id="PTHR36699">
    <property type="entry name" value="LD-TRANSPEPTIDASE"/>
    <property type="match status" value="1"/>
</dbReference>
<evidence type="ECO:0000256" key="4">
    <source>
        <dbReference type="ARBA" id="ARBA00022960"/>
    </source>
</evidence>
<keyword evidence="3" id="KW-0808">Transferase</keyword>
<organism evidence="10 11">
    <name type="scientific">Palleronia pontilimi</name>
    <dbReference type="NCBI Taxonomy" id="1964209"/>
    <lineage>
        <taxon>Bacteria</taxon>
        <taxon>Pseudomonadati</taxon>
        <taxon>Pseudomonadota</taxon>
        <taxon>Alphaproteobacteria</taxon>
        <taxon>Rhodobacterales</taxon>
        <taxon>Roseobacteraceae</taxon>
        <taxon>Palleronia</taxon>
    </lineage>
</organism>
<keyword evidence="4 7" id="KW-0133">Cell shape</keyword>
<evidence type="ECO:0000256" key="7">
    <source>
        <dbReference type="PROSITE-ProRule" id="PRU01373"/>
    </source>
</evidence>
<evidence type="ECO:0000256" key="8">
    <source>
        <dbReference type="SAM" id="SignalP"/>
    </source>
</evidence>
<dbReference type="GO" id="GO:0071555">
    <property type="term" value="P:cell wall organization"/>
    <property type="evidence" value="ECO:0007669"/>
    <property type="project" value="UniProtKB-UniRule"/>
</dbReference>
<evidence type="ECO:0000259" key="9">
    <source>
        <dbReference type="PROSITE" id="PS52029"/>
    </source>
</evidence>
<dbReference type="PANTHER" id="PTHR36699:SF1">
    <property type="entry name" value="L,D-TRANSPEPTIDASE YAFK-RELATED"/>
    <property type="match status" value="1"/>
</dbReference>
<dbReference type="InterPro" id="IPR005490">
    <property type="entry name" value="LD_TPept_cat_dom"/>
</dbReference>
<dbReference type="PROSITE" id="PS51257">
    <property type="entry name" value="PROKAR_LIPOPROTEIN"/>
    <property type="match status" value="1"/>
</dbReference>
<feature type="signal peptide" evidence="8">
    <location>
        <begin position="1"/>
        <end position="17"/>
    </location>
</feature>
<evidence type="ECO:0000313" key="10">
    <source>
        <dbReference type="EMBL" id="MBJ3761572.1"/>
    </source>
</evidence>
<dbReference type="RefSeq" id="WP_198914723.1">
    <property type="nucleotide sequence ID" value="NZ_JAEKPD010000001.1"/>
</dbReference>
<dbReference type="Proteomes" id="UP000642488">
    <property type="component" value="Unassembled WGS sequence"/>
</dbReference>
<dbReference type="AlphaFoldDB" id="A0A934IBT1"/>
<dbReference type="PROSITE" id="PS52029">
    <property type="entry name" value="LD_TPASE"/>
    <property type="match status" value="1"/>
</dbReference>
<evidence type="ECO:0000256" key="6">
    <source>
        <dbReference type="ARBA" id="ARBA00023316"/>
    </source>
</evidence>
<dbReference type="GO" id="GO:0004180">
    <property type="term" value="F:carboxypeptidase activity"/>
    <property type="evidence" value="ECO:0007669"/>
    <property type="project" value="UniProtKB-ARBA"/>
</dbReference>
<sequence length="166" mass="18532">MSFFRVAVTLLALTFLAGCGSKFQTYTGPEVTRVVLFKEHRTLQLFHKGQVLRSYNVGLGFAPEGHKEVEGDGRTPEGHYYVDRRNPNSAFHLSIGISYPNEMDRAKAYELGKSPGGDIFIHGRGKNVSASKAKGDWTWGCIAVKDREMEEIYAMVRDGTPITIYP</sequence>
<name>A0A934IBT1_9RHOB</name>
<evidence type="ECO:0000256" key="3">
    <source>
        <dbReference type="ARBA" id="ARBA00022679"/>
    </source>
</evidence>
<keyword evidence="5 7" id="KW-0573">Peptidoglycan synthesis</keyword>
<dbReference type="SUPFAM" id="SSF141523">
    <property type="entry name" value="L,D-transpeptidase catalytic domain-like"/>
    <property type="match status" value="1"/>
</dbReference>